<dbReference type="KEGG" id="lcre:Pla8534_59730"/>
<dbReference type="PRINTS" id="PR00413">
    <property type="entry name" value="HADHALOGNASE"/>
</dbReference>
<dbReference type="PANTHER" id="PTHR18901">
    <property type="entry name" value="2-DEOXYGLUCOSE-6-PHOSPHATE PHOSPHATASE 2"/>
    <property type="match status" value="1"/>
</dbReference>
<dbReference type="GO" id="GO:0016787">
    <property type="term" value="F:hydrolase activity"/>
    <property type="evidence" value="ECO:0007669"/>
    <property type="project" value="UniProtKB-KW"/>
</dbReference>
<reference evidence="1 2" key="1">
    <citation type="submission" date="2019-02" db="EMBL/GenBank/DDBJ databases">
        <title>Deep-cultivation of Planctomycetes and their phenomic and genomic characterization uncovers novel biology.</title>
        <authorList>
            <person name="Wiegand S."/>
            <person name="Jogler M."/>
            <person name="Boedeker C."/>
            <person name="Pinto D."/>
            <person name="Vollmers J."/>
            <person name="Rivas-Marin E."/>
            <person name="Kohn T."/>
            <person name="Peeters S.H."/>
            <person name="Heuer A."/>
            <person name="Rast P."/>
            <person name="Oberbeckmann S."/>
            <person name="Bunk B."/>
            <person name="Jeske O."/>
            <person name="Meyerdierks A."/>
            <person name="Storesund J.E."/>
            <person name="Kallscheuer N."/>
            <person name="Luecker S."/>
            <person name="Lage O.M."/>
            <person name="Pohl T."/>
            <person name="Merkel B.J."/>
            <person name="Hornburger P."/>
            <person name="Mueller R.-W."/>
            <person name="Bruemmer F."/>
            <person name="Labrenz M."/>
            <person name="Spormann A.M."/>
            <person name="Op den Camp H."/>
            <person name="Overmann J."/>
            <person name="Amann R."/>
            <person name="Jetten M.S.M."/>
            <person name="Mascher T."/>
            <person name="Medema M.H."/>
            <person name="Devos D.P."/>
            <person name="Kaster A.-K."/>
            <person name="Ovreas L."/>
            <person name="Rohde M."/>
            <person name="Galperin M.Y."/>
            <person name="Jogler C."/>
        </authorList>
    </citation>
    <scope>NUCLEOTIDE SEQUENCE [LARGE SCALE GENOMIC DNA]</scope>
    <source>
        <strain evidence="1 2">Pla85_3_4</strain>
    </source>
</reference>
<dbReference type="InterPro" id="IPR041492">
    <property type="entry name" value="HAD_2"/>
</dbReference>
<dbReference type="RefSeq" id="WP_145057091.1">
    <property type="nucleotide sequence ID" value="NZ_CP036433.1"/>
</dbReference>
<dbReference type="EMBL" id="CP036433">
    <property type="protein sequence ID" value="QDU98112.1"/>
    <property type="molecule type" value="Genomic_DNA"/>
</dbReference>
<organism evidence="1 2">
    <name type="scientific">Lignipirellula cremea</name>
    <dbReference type="NCBI Taxonomy" id="2528010"/>
    <lineage>
        <taxon>Bacteria</taxon>
        <taxon>Pseudomonadati</taxon>
        <taxon>Planctomycetota</taxon>
        <taxon>Planctomycetia</taxon>
        <taxon>Pirellulales</taxon>
        <taxon>Pirellulaceae</taxon>
        <taxon>Lignipirellula</taxon>
    </lineage>
</organism>
<dbReference type="Gene3D" id="3.40.50.1000">
    <property type="entry name" value="HAD superfamily/HAD-like"/>
    <property type="match status" value="1"/>
</dbReference>
<dbReference type="OrthoDB" id="9797743at2"/>
<keyword evidence="2" id="KW-1185">Reference proteome</keyword>
<name>A0A518E226_9BACT</name>
<evidence type="ECO:0000313" key="1">
    <source>
        <dbReference type="EMBL" id="QDU98112.1"/>
    </source>
</evidence>
<dbReference type="SFLD" id="SFLDG01129">
    <property type="entry name" value="C1.5:_HAD__Beta-PGM__Phosphata"/>
    <property type="match status" value="1"/>
</dbReference>
<dbReference type="InterPro" id="IPR023198">
    <property type="entry name" value="PGP-like_dom2"/>
</dbReference>
<dbReference type="PANTHER" id="PTHR18901:SF38">
    <property type="entry name" value="PSEUDOURIDINE-5'-PHOSPHATASE"/>
    <property type="match status" value="1"/>
</dbReference>
<dbReference type="NCBIfam" id="TIGR01509">
    <property type="entry name" value="HAD-SF-IA-v3"/>
    <property type="match status" value="1"/>
</dbReference>
<dbReference type="AlphaFoldDB" id="A0A518E226"/>
<dbReference type="SUPFAM" id="SSF56784">
    <property type="entry name" value="HAD-like"/>
    <property type="match status" value="1"/>
</dbReference>
<dbReference type="Proteomes" id="UP000317648">
    <property type="component" value="Chromosome"/>
</dbReference>
<dbReference type="Gene3D" id="1.10.150.240">
    <property type="entry name" value="Putative phosphatase, domain 2"/>
    <property type="match status" value="1"/>
</dbReference>
<dbReference type="Pfam" id="PF13419">
    <property type="entry name" value="HAD_2"/>
    <property type="match status" value="1"/>
</dbReference>
<dbReference type="InterPro" id="IPR036412">
    <property type="entry name" value="HAD-like_sf"/>
</dbReference>
<sequence>MPLVPVAAVVFDLDGLMFNTEDLYDHVGEALLQRRGLSFTPELKQAMIGLPGKKAYQVMIDWHQLDATIDQLEQENDEVFAGLLTDHLQPMPGLFDLLELIEKRPLPKAIATSAKRGFAQHVLSFFQLEPRFEFILGAEDVVDGKPNPEIYLSAARRLQVDPAQMLVFEDSRTGALAAMASGAQVVAVPNQHTRTHAFDGVSLVADTLADPRIRSEFLSDQLP</sequence>
<evidence type="ECO:0000313" key="2">
    <source>
        <dbReference type="Proteomes" id="UP000317648"/>
    </source>
</evidence>
<gene>
    <name evidence="1" type="ORF">Pla8534_59730</name>
</gene>
<proteinExistence type="predicted"/>
<dbReference type="EC" id="3.1.3.-" evidence="1"/>
<dbReference type="InterPro" id="IPR023214">
    <property type="entry name" value="HAD_sf"/>
</dbReference>
<dbReference type="InterPro" id="IPR006439">
    <property type="entry name" value="HAD-SF_hydro_IA"/>
</dbReference>
<protein>
    <submittedName>
        <fullName evidence="1">Phosphorylated carbohydrates phosphatase</fullName>
        <ecNumber evidence="1">3.1.3.-</ecNumber>
    </submittedName>
</protein>
<keyword evidence="1" id="KW-0378">Hydrolase</keyword>
<dbReference type="SFLD" id="SFLDS00003">
    <property type="entry name" value="Haloacid_Dehalogenase"/>
    <property type="match status" value="1"/>
</dbReference>
<accession>A0A518E226</accession>